<sequence>MIVGDGRPSSGYSRRTGPMGGGVRPPIPVRLPGGDHGQGLPAAGSRDR</sequence>
<organism evidence="2">
    <name type="scientific">uncultured Thermomicrobiales bacterium</name>
    <dbReference type="NCBI Taxonomy" id="1645740"/>
    <lineage>
        <taxon>Bacteria</taxon>
        <taxon>Pseudomonadati</taxon>
        <taxon>Thermomicrobiota</taxon>
        <taxon>Thermomicrobia</taxon>
        <taxon>Thermomicrobiales</taxon>
        <taxon>environmental samples</taxon>
    </lineage>
</organism>
<proteinExistence type="predicted"/>
<feature type="region of interest" description="Disordered" evidence="1">
    <location>
        <begin position="1"/>
        <end position="48"/>
    </location>
</feature>
<gene>
    <name evidence="2" type="ORF">AVDCRST_MAG19-4330</name>
</gene>
<evidence type="ECO:0000313" key="2">
    <source>
        <dbReference type="EMBL" id="CAA9583650.1"/>
    </source>
</evidence>
<reference evidence="2" key="1">
    <citation type="submission" date="2020-02" db="EMBL/GenBank/DDBJ databases">
        <authorList>
            <person name="Meier V. D."/>
        </authorList>
    </citation>
    <scope>NUCLEOTIDE SEQUENCE</scope>
    <source>
        <strain evidence="2">AVDCRST_MAG19</strain>
    </source>
</reference>
<name>A0A6J4VPA6_9BACT</name>
<dbReference type="EMBL" id="CADCWL010000242">
    <property type="protein sequence ID" value="CAA9583650.1"/>
    <property type="molecule type" value="Genomic_DNA"/>
</dbReference>
<dbReference type="AlphaFoldDB" id="A0A6J4VPA6"/>
<protein>
    <submittedName>
        <fullName evidence="2">Uncharacterized protein</fullName>
    </submittedName>
</protein>
<evidence type="ECO:0000256" key="1">
    <source>
        <dbReference type="SAM" id="MobiDB-lite"/>
    </source>
</evidence>
<accession>A0A6J4VPA6</accession>